<dbReference type="GO" id="GO:0004722">
    <property type="term" value="F:protein serine/threonine phosphatase activity"/>
    <property type="evidence" value="ECO:0007669"/>
    <property type="project" value="UniProtKB-EC"/>
</dbReference>
<organism evidence="3 4">
    <name type="scientific">Streptomyces evansiae</name>
    <dbReference type="NCBI Taxonomy" id="3075535"/>
    <lineage>
        <taxon>Bacteria</taxon>
        <taxon>Bacillati</taxon>
        <taxon>Actinomycetota</taxon>
        <taxon>Actinomycetes</taxon>
        <taxon>Kitasatosporales</taxon>
        <taxon>Streptomycetaceae</taxon>
        <taxon>Streptomyces</taxon>
    </lineage>
</organism>
<dbReference type="InterPro" id="IPR036457">
    <property type="entry name" value="PPM-type-like_dom_sf"/>
</dbReference>
<dbReference type="RefSeq" id="WP_202530661.1">
    <property type="nucleotide sequence ID" value="NZ_JAVRER010000054.1"/>
</dbReference>
<dbReference type="SMART" id="SM00331">
    <property type="entry name" value="PP2C_SIG"/>
    <property type="match status" value="1"/>
</dbReference>
<sequence>MSLVSAASAPYPVVLVNSEGRAVEANAAAREVLDTGRDGLPMLPEWLVESGSAPHALSGQVGGSSFSAHPTVLDASTTAWWLIEETELRAAADALRSHRSHSAFLIEASGALLASLNLQRSMETTARLAAEHLADAAVVIAPGRARRMPLVLCDRDGVLSTGKLREPPSAVPGLAEALEGFPPLPARWIDPTAAPSWMVPEGFGPVGSVSIAPLPGHGVAAGALVLLRRAERPAFSEREEELGRLFAARAGAAMSAARLYEERDAITRVLMRELLAPELAQVRGVEFAGGYRSSEDAEQIGGDFYDVHPPADEDGETFALLGDVSGKGLEAAVLTGKIRNTLHALHTMSADHQHVLGLLNDTLLSRSGPIRFATLVLASARREGSDVRLRLTSAGHPTPLIVRQDGRVEEAATSGSLIGVLPHVTSRTATVRLAPGESCVLYTDGVTEARGGRRGDSMYGEERLRRLLEGCAGMPAEAVVERVQMATAQWIGKNAHDDIAVMAITAPRSHHLTAVDGTTRGRYTA</sequence>
<dbReference type="InterPro" id="IPR001932">
    <property type="entry name" value="PPM-type_phosphatase-like_dom"/>
</dbReference>
<reference evidence="4" key="1">
    <citation type="submission" date="2023-07" db="EMBL/GenBank/DDBJ databases">
        <title>30 novel species of actinomycetes from the DSMZ collection.</title>
        <authorList>
            <person name="Nouioui I."/>
        </authorList>
    </citation>
    <scope>NUCLEOTIDE SEQUENCE [LARGE SCALE GENOMIC DNA]</scope>
    <source>
        <strain evidence="4">DSM 41982</strain>
    </source>
</reference>
<evidence type="ECO:0000313" key="3">
    <source>
        <dbReference type="EMBL" id="MDT0418793.1"/>
    </source>
</evidence>
<evidence type="ECO:0000256" key="1">
    <source>
        <dbReference type="ARBA" id="ARBA00022801"/>
    </source>
</evidence>
<evidence type="ECO:0000313" key="4">
    <source>
        <dbReference type="Proteomes" id="UP001183607"/>
    </source>
</evidence>
<accession>A0ABD5ECK6</accession>
<feature type="domain" description="PPM-type phosphatase" evidence="2">
    <location>
        <begin position="282"/>
        <end position="506"/>
    </location>
</feature>
<dbReference type="AlphaFoldDB" id="A0ABD5ECK6"/>
<dbReference type="EMBL" id="JAVRER010000054">
    <property type="protein sequence ID" value="MDT0418793.1"/>
    <property type="molecule type" value="Genomic_DNA"/>
</dbReference>
<protein>
    <submittedName>
        <fullName evidence="3">PP2C family protein-serine/threonine phosphatase</fullName>
        <ecNumber evidence="3">3.1.3.16</ecNumber>
    </submittedName>
</protein>
<dbReference type="PANTHER" id="PTHR43156:SF2">
    <property type="entry name" value="STAGE II SPORULATION PROTEIN E"/>
    <property type="match status" value="1"/>
</dbReference>
<dbReference type="Gene3D" id="3.60.40.10">
    <property type="entry name" value="PPM-type phosphatase domain"/>
    <property type="match status" value="1"/>
</dbReference>
<dbReference type="Proteomes" id="UP001183607">
    <property type="component" value="Unassembled WGS sequence"/>
</dbReference>
<dbReference type="InterPro" id="IPR052016">
    <property type="entry name" value="Bact_Sigma-Reg"/>
</dbReference>
<dbReference type="EC" id="3.1.3.16" evidence="3"/>
<keyword evidence="1 3" id="KW-0378">Hydrolase</keyword>
<dbReference type="Pfam" id="PF07228">
    <property type="entry name" value="SpoIIE"/>
    <property type="match status" value="1"/>
</dbReference>
<dbReference type="InterPro" id="IPR029016">
    <property type="entry name" value="GAF-like_dom_sf"/>
</dbReference>
<dbReference type="Gene3D" id="3.30.450.40">
    <property type="match status" value="1"/>
</dbReference>
<dbReference type="SUPFAM" id="SSF55781">
    <property type="entry name" value="GAF domain-like"/>
    <property type="match status" value="1"/>
</dbReference>
<proteinExistence type="predicted"/>
<comment type="caution">
    <text evidence="3">The sequence shown here is derived from an EMBL/GenBank/DDBJ whole genome shotgun (WGS) entry which is preliminary data.</text>
</comment>
<dbReference type="PANTHER" id="PTHR43156">
    <property type="entry name" value="STAGE II SPORULATION PROTEIN E-RELATED"/>
    <property type="match status" value="1"/>
</dbReference>
<gene>
    <name evidence="3" type="ORF">RM574_25255</name>
</gene>
<name>A0ABD5ECK6_9ACTN</name>
<evidence type="ECO:0000259" key="2">
    <source>
        <dbReference type="SMART" id="SM00331"/>
    </source>
</evidence>